<evidence type="ECO:0000256" key="3">
    <source>
        <dbReference type="ARBA" id="ARBA00023203"/>
    </source>
</evidence>
<dbReference type="OrthoDB" id="2505895at2759"/>
<keyword evidence="7" id="KW-1185">Reference proteome</keyword>
<dbReference type="InterPro" id="IPR027417">
    <property type="entry name" value="P-loop_NTPase"/>
</dbReference>
<name>A0A7F8RG03_LEPWE</name>
<feature type="region of interest" description="Disordered" evidence="5">
    <location>
        <begin position="220"/>
        <end position="243"/>
    </location>
</feature>
<dbReference type="AlphaFoldDB" id="A0A7F8RG03"/>
<dbReference type="Proteomes" id="UP000245341">
    <property type="component" value="Unplaced"/>
</dbReference>
<evidence type="ECO:0000256" key="5">
    <source>
        <dbReference type="SAM" id="MobiDB-lite"/>
    </source>
</evidence>
<dbReference type="RefSeq" id="XP_030892305.1">
    <property type="nucleotide sequence ID" value="XM_031036445.1"/>
</dbReference>
<reference evidence="8" key="1">
    <citation type="submission" date="2025-08" db="UniProtKB">
        <authorList>
            <consortium name="RefSeq"/>
        </authorList>
    </citation>
    <scope>IDENTIFICATION</scope>
    <source>
        <tissue evidence="8">Liver</tissue>
    </source>
</reference>
<dbReference type="GeneID" id="115943539"/>
<dbReference type="SUPFAM" id="SSF52540">
    <property type="entry name" value="P-loop containing nucleoside triphosphate hydrolases"/>
    <property type="match status" value="1"/>
</dbReference>
<evidence type="ECO:0000256" key="1">
    <source>
        <dbReference type="ARBA" id="ARBA00022741"/>
    </source>
</evidence>
<evidence type="ECO:0000259" key="6">
    <source>
        <dbReference type="PROSITE" id="PS51456"/>
    </source>
</evidence>
<dbReference type="GO" id="GO:0005737">
    <property type="term" value="C:cytoplasm"/>
    <property type="evidence" value="ECO:0007669"/>
    <property type="project" value="TreeGrafter"/>
</dbReference>
<dbReference type="Pfam" id="PF00063">
    <property type="entry name" value="Myosin_head"/>
    <property type="match status" value="1"/>
</dbReference>
<evidence type="ECO:0000256" key="2">
    <source>
        <dbReference type="ARBA" id="ARBA00022840"/>
    </source>
</evidence>
<dbReference type="GO" id="GO:0000146">
    <property type="term" value="F:microfilament motor activity"/>
    <property type="evidence" value="ECO:0007669"/>
    <property type="project" value="TreeGrafter"/>
</dbReference>
<protein>
    <submittedName>
        <fullName evidence="8">Unconventional myosin-XVIIIb-like</fullName>
    </submittedName>
</protein>
<dbReference type="Gene3D" id="1.20.58.530">
    <property type="match status" value="1"/>
</dbReference>
<dbReference type="GO" id="GO:0016020">
    <property type="term" value="C:membrane"/>
    <property type="evidence" value="ECO:0007669"/>
    <property type="project" value="TreeGrafter"/>
</dbReference>
<dbReference type="PANTHER" id="PTHR13140">
    <property type="entry name" value="MYOSIN"/>
    <property type="match status" value="1"/>
</dbReference>
<sequence>MTFQEGIPVPFDLPEPSPGTTVAVVDQNPSQVRLPAVGGAEDARGLFWLLDEEVRVEGSSDSVVLERLRAAFEKKGAGAEGTSALRSCEQPLQFEIFHQLGQDPVRYDLMGWLHRAKPNLSALDAPQVLQQSKREEVRSLFQPRAKLPPVCRAVAGLEGTSQQALQRSCAVRRAFASSFAAVKRKAPCSQIKLQMDALTSVIRRSQIHFIHCLVPGPAVKSRGGQGSLTPAQPGGDKSGTGGPLSLDIPALRVQLAGSHILEALRLHRTGYADHMGLAQFRRRFQVLDPLLMNKLTLASEGIDERKVCYPV</sequence>
<dbReference type="PROSITE" id="PS51456">
    <property type="entry name" value="MYOSIN_MOTOR"/>
    <property type="match status" value="1"/>
</dbReference>
<proteinExistence type="inferred from homology"/>
<evidence type="ECO:0000256" key="4">
    <source>
        <dbReference type="PROSITE-ProRule" id="PRU00782"/>
    </source>
</evidence>
<keyword evidence="4" id="KW-0505">Motor protein</keyword>
<keyword evidence="3 4" id="KW-0009">Actin-binding</keyword>
<evidence type="ECO:0000313" key="8">
    <source>
        <dbReference type="RefSeq" id="XP_030892305.1"/>
    </source>
</evidence>
<dbReference type="KEGG" id="lww:115943539"/>
<feature type="domain" description="Myosin motor" evidence="6">
    <location>
        <begin position="1"/>
        <end position="311"/>
    </location>
</feature>
<comment type="similarity">
    <text evidence="4">Belongs to the TRAFAC class myosin-kinesin ATPase superfamily. Myosin family.</text>
</comment>
<gene>
    <name evidence="8" type="primary">LOC115943539</name>
</gene>
<dbReference type="GO" id="GO:0016459">
    <property type="term" value="C:myosin complex"/>
    <property type="evidence" value="ECO:0007669"/>
    <property type="project" value="UniProtKB-KW"/>
</dbReference>
<evidence type="ECO:0000313" key="7">
    <source>
        <dbReference type="Proteomes" id="UP000245341"/>
    </source>
</evidence>
<dbReference type="GO" id="GO:0051015">
    <property type="term" value="F:actin filament binding"/>
    <property type="evidence" value="ECO:0007669"/>
    <property type="project" value="TreeGrafter"/>
</dbReference>
<accession>A0A7F8RG03</accession>
<comment type="caution">
    <text evidence="4">Lacks conserved residue(s) required for the propagation of feature annotation.</text>
</comment>
<dbReference type="GO" id="GO:0005524">
    <property type="term" value="F:ATP binding"/>
    <property type="evidence" value="ECO:0007669"/>
    <property type="project" value="UniProtKB-KW"/>
</dbReference>
<keyword evidence="1" id="KW-0547">Nucleotide-binding</keyword>
<dbReference type="PANTHER" id="PTHR13140:SF706">
    <property type="entry name" value="DILUTE CLASS UNCONVENTIONAL MYOSIN, ISOFORM C"/>
    <property type="match status" value="1"/>
</dbReference>
<organism evidence="7 8">
    <name type="scientific">Leptonychotes weddellii</name>
    <name type="common">Weddell seal</name>
    <name type="synonym">Otaria weddellii</name>
    <dbReference type="NCBI Taxonomy" id="9713"/>
    <lineage>
        <taxon>Eukaryota</taxon>
        <taxon>Metazoa</taxon>
        <taxon>Chordata</taxon>
        <taxon>Craniata</taxon>
        <taxon>Vertebrata</taxon>
        <taxon>Euteleostomi</taxon>
        <taxon>Mammalia</taxon>
        <taxon>Eutheria</taxon>
        <taxon>Laurasiatheria</taxon>
        <taxon>Carnivora</taxon>
        <taxon>Caniformia</taxon>
        <taxon>Pinnipedia</taxon>
        <taxon>Phocidae</taxon>
        <taxon>Monachinae</taxon>
        <taxon>Lobodontini</taxon>
        <taxon>Leptonychotes</taxon>
    </lineage>
</organism>
<keyword evidence="2" id="KW-0067">ATP-binding</keyword>
<keyword evidence="4" id="KW-0518">Myosin</keyword>
<dbReference type="InterPro" id="IPR001609">
    <property type="entry name" value="Myosin_head_motor_dom-like"/>
</dbReference>
<dbReference type="GO" id="GO:0007015">
    <property type="term" value="P:actin filament organization"/>
    <property type="evidence" value="ECO:0007669"/>
    <property type="project" value="TreeGrafter"/>
</dbReference>